<dbReference type="PANTHER" id="PTHR37984">
    <property type="entry name" value="PROTEIN CBG26694"/>
    <property type="match status" value="1"/>
</dbReference>
<evidence type="ECO:0000313" key="1">
    <source>
        <dbReference type="EMBL" id="KAK9707735.1"/>
    </source>
</evidence>
<dbReference type="InterPro" id="IPR050951">
    <property type="entry name" value="Retrovirus_Pol_polyprotein"/>
</dbReference>
<protein>
    <submittedName>
        <fullName evidence="1">Uncharacterized protein</fullName>
    </submittedName>
</protein>
<dbReference type="EMBL" id="JASPKY010000343">
    <property type="protein sequence ID" value="KAK9707735.1"/>
    <property type="molecule type" value="Genomic_DNA"/>
</dbReference>
<sequence>MFAHFPVPVLQGTTGKESAKWRSSTCGRIANHTGKDKMEKETKDCRRVCRRGNHLSSQCFYRNSVCDCCAAYQYEIKYITSKNNCVADALSRLPLTISRESNKDPDIGHILYINQGSPINHKQIAQETQKDPILGKVFSYCFTGWPEYIKDMSNEIKPYFLRRHQLHLEHHPPKFREQILNDINASHLGMNKYLIRPNHHNIIQNKQQMQIEQCKGRPTDFDIGSKVYARNPLHAFDSPWIPGSIVNKTGNVC</sequence>
<gene>
    <name evidence="1" type="ORF">QE152_g27637</name>
</gene>
<evidence type="ECO:0000313" key="2">
    <source>
        <dbReference type="Proteomes" id="UP001458880"/>
    </source>
</evidence>
<name>A0AAW1JRD1_POPJA</name>
<organism evidence="1 2">
    <name type="scientific">Popillia japonica</name>
    <name type="common">Japanese beetle</name>
    <dbReference type="NCBI Taxonomy" id="7064"/>
    <lineage>
        <taxon>Eukaryota</taxon>
        <taxon>Metazoa</taxon>
        <taxon>Ecdysozoa</taxon>
        <taxon>Arthropoda</taxon>
        <taxon>Hexapoda</taxon>
        <taxon>Insecta</taxon>
        <taxon>Pterygota</taxon>
        <taxon>Neoptera</taxon>
        <taxon>Endopterygota</taxon>
        <taxon>Coleoptera</taxon>
        <taxon>Polyphaga</taxon>
        <taxon>Scarabaeiformia</taxon>
        <taxon>Scarabaeidae</taxon>
        <taxon>Rutelinae</taxon>
        <taxon>Popillia</taxon>
    </lineage>
</organism>
<keyword evidence="2" id="KW-1185">Reference proteome</keyword>
<dbReference type="AlphaFoldDB" id="A0AAW1JRD1"/>
<reference evidence="1 2" key="1">
    <citation type="journal article" date="2024" name="BMC Genomics">
        <title>De novo assembly and annotation of Popillia japonica's genome with initial clues to its potential as an invasive pest.</title>
        <authorList>
            <person name="Cucini C."/>
            <person name="Boschi S."/>
            <person name="Funari R."/>
            <person name="Cardaioli E."/>
            <person name="Iannotti N."/>
            <person name="Marturano G."/>
            <person name="Paoli F."/>
            <person name="Bruttini M."/>
            <person name="Carapelli A."/>
            <person name="Frati F."/>
            <person name="Nardi F."/>
        </authorList>
    </citation>
    <scope>NUCLEOTIDE SEQUENCE [LARGE SCALE GENOMIC DNA]</scope>
    <source>
        <strain evidence="1">DMR45628</strain>
    </source>
</reference>
<accession>A0AAW1JRD1</accession>
<proteinExistence type="predicted"/>
<dbReference type="PANTHER" id="PTHR37984:SF5">
    <property type="entry name" value="PROTEIN NYNRIN-LIKE"/>
    <property type="match status" value="1"/>
</dbReference>
<comment type="caution">
    <text evidence="1">The sequence shown here is derived from an EMBL/GenBank/DDBJ whole genome shotgun (WGS) entry which is preliminary data.</text>
</comment>
<dbReference type="Proteomes" id="UP001458880">
    <property type="component" value="Unassembled WGS sequence"/>
</dbReference>